<accession>D4AL43</accession>
<reference evidence="3" key="1">
    <citation type="journal article" date="2011" name="Genome Biol.">
        <title>Comparative and functional genomics provide insights into the pathogenicity of dermatophytic fungi.</title>
        <authorList>
            <person name="Burmester A."/>
            <person name="Shelest E."/>
            <person name="Gloeckner G."/>
            <person name="Heddergott C."/>
            <person name="Schindler S."/>
            <person name="Staib P."/>
            <person name="Heidel A."/>
            <person name="Felder M."/>
            <person name="Petzold A."/>
            <person name="Szafranski K."/>
            <person name="Feuermann M."/>
            <person name="Pedruzzi I."/>
            <person name="Priebe S."/>
            <person name="Groth M."/>
            <person name="Winkler R."/>
            <person name="Li W."/>
            <person name="Kniemeyer O."/>
            <person name="Schroeckh V."/>
            <person name="Hertweck C."/>
            <person name="Hube B."/>
            <person name="White T.C."/>
            <person name="Platzer M."/>
            <person name="Guthke R."/>
            <person name="Heitman J."/>
            <person name="Woestemeyer J."/>
            <person name="Zipfel P.F."/>
            <person name="Monod M."/>
            <person name="Brakhage A.A."/>
        </authorList>
    </citation>
    <scope>NUCLEOTIDE SEQUENCE [LARGE SCALE GENOMIC DNA]</scope>
    <source>
        <strain evidence="3">ATCC MYA-4681 / CBS 112371</strain>
    </source>
</reference>
<name>D4AL43_ARTBC</name>
<dbReference type="AlphaFoldDB" id="D4AL43"/>
<keyword evidence="3" id="KW-1185">Reference proteome</keyword>
<dbReference type="GeneID" id="9522232"/>
<evidence type="ECO:0000313" key="3">
    <source>
        <dbReference type="Proteomes" id="UP000008866"/>
    </source>
</evidence>
<protein>
    <submittedName>
        <fullName evidence="2">Uncharacterized protein</fullName>
    </submittedName>
</protein>
<feature type="region of interest" description="Disordered" evidence="1">
    <location>
        <begin position="302"/>
        <end position="326"/>
    </location>
</feature>
<dbReference type="EMBL" id="ABSU01000002">
    <property type="protein sequence ID" value="EFE36102.1"/>
    <property type="molecule type" value="Genomic_DNA"/>
</dbReference>
<organism evidence="2 3">
    <name type="scientific">Arthroderma benhamiae (strain ATCC MYA-4681 / CBS 112371)</name>
    <name type="common">Trichophyton mentagrophytes</name>
    <dbReference type="NCBI Taxonomy" id="663331"/>
    <lineage>
        <taxon>Eukaryota</taxon>
        <taxon>Fungi</taxon>
        <taxon>Dikarya</taxon>
        <taxon>Ascomycota</taxon>
        <taxon>Pezizomycotina</taxon>
        <taxon>Eurotiomycetes</taxon>
        <taxon>Eurotiomycetidae</taxon>
        <taxon>Onygenales</taxon>
        <taxon>Arthrodermataceae</taxon>
        <taxon>Trichophyton</taxon>
    </lineage>
</organism>
<dbReference type="Proteomes" id="UP000008866">
    <property type="component" value="Unassembled WGS sequence"/>
</dbReference>
<dbReference type="eggNOG" id="ENOG502TEDQ">
    <property type="taxonomic scope" value="Eukaryota"/>
</dbReference>
<dbReference type="OMA" id="FQLRKWN"/>
<evidence type="ECO:0000313" key="2">
    <source>
        <dbReference type="EMBL" id="EFE36102.1"/>
    </source>
</evidence>
<feature type="compositionally biased region" description="Low complexity" evidence="1">
    <location>
        <begin position="308"/>
        <end position="319"/>
    </location>
</feature>
<dbReference type="RefSeq" id="XP_003016747.1">
    <property type="nucleotide sequence ID" value="XM_003016701.1"/>
</dbReference>
<proteinExistence type="predicted"/>
<comment type="caution">
    <text evidence="2">The sequence shown here is derived from an EMBL/GenBank/DDBJ whole genome shotgun (WGS) entry which is preliminary data.</text>
</comment>
<evidence type="ECO:0000256" key="1">
    <source>
        <dbReference type="SAM" id="MobiDB-lite"/>
    </source>
</evidence>
<dbReference type="HOGENOM" id="CLU_602952_0_0_1"/>
<sequence length="454" mass="51590">MDRRQTMWDGLPGLEDYISARHPSSFYKRQHHHGGRRPFATSWIQPTNTPTLVDICHVLDPGPPPPPPLDTPSWSRNYTTEPFVFVDLNEGGRRTVPLSFQPPLAPQFNSTPRFMNGHVPGWGETSASEHMSVDEDSDEYVDEVDAEDEVSTTEEMEGTETVMGGHQESGLGELFENVGESAGEKEDDADQPLHETVKRLKEEVKELKGVMRREKLEFERLHGAVAEMMEYLAKERHVHWENKWEQGSRAHNFSGGVYTGQTRQPSMDTPTPSSSRAAIEEYNTAWKAVFDTKDTANGQHSIIPWPTSSLKSSPLSRNSQPSHRLMKHRRLPKEISEDIFQLRKWNAFCFFVQAFGLYPTYVHADSVRRETLAPEEPREGIVFDIRIRGASRAKLNALKAQMVQEKLRWHPDRLRRYAGGFRGDEEEIAKAVLSAVLDSSRACNRCLELVGRGN</sequence>
<dbReference type="KEGG" id="abe:ARB_05039"/>
<gene>
    <name evidence="2" type="ORF">ARB_05039</name>
</gene>